<gene>
    <name evidence="2" type="ORF">EVOR1521_LOCUS31739</name>
</gene>
<dbReference type="AlphaFoldDB" id="A0AA36JST2"/>
<accession>A0AA36JST2</accession>
<dbReference type="Proteomes" id="UP001178507">
    <property type="component" value="Unassembled WGS sequence"/>
</dbReference>
<name>A0AA36JST2_9DINO</name>
<evidence type="ECO:0000313" key="3">
    <source>
        <dbReference type="Proteomes" id="UP001178507"/>
    </source>
</evidence>
<evidence type="ECO:0000256" key="1">
    <source>
        <dbReference type="SAM" id="MobiDB-lite"/>
    </source>
</evidence>
<protein>
    <submittedName>
        <fullName evidence="2">Uncharacterized protein</fullName>
    </submittedName>
</protein>
<feature type="region of interest" description="Disordered" evidence="1">
    <location>
        <begin position="57"/>
        <end position="81"/>
    </location>
</feature>
<proteinExistence type="predicted"/>
<evidence type="ECO:0000313" key="2">
    <source>
        <dbReference type="EMBL" id="CAJ1411072.1"/>
    </source>
</evidence>
<feature type="compositionally biased region" description="Basic and acidic residues" evidence="1">
    <location>
        <begin position="160"/>
        <end position="174"/>
    </location>
</feature>
<feature type="compositionally biased region" description="Basic and acidic residues" evidence="1">
    <location>
        <begin position="103"/>
        <end position="112"/>
    </location>
</feature>
<feature type="region of interest" description="Disordered" evidence="1">
    <location>
        <begin position="17"/>
        <end position="37"/>
    </location>
</feature>
<dbReference type="EMBL" id="CAUJNA010003854">
    <property type="protein sequence ID" value="CAJ1411072.1"/>
    <property type="molecule type" value="Genomic_DNA"/>
</dbReference>
<organism evidence="2 3">
    <name type="scientific">Effrenium voratum</name>
    <dbReference type="NCBI Taxonomy" id="2562239"/>
    <lineage>
        <taxon>Eukaryota</taxon>
        <taxon>Sar</taxon>
        <taxon>Alveolata</taxon>
        <taxon>Dinophyceae</taxon>
        <taxon>Suessiales</taxon>
        <taxon>Symbiodiniaceae</taxon>
        <taxon>Effrenium</taxon>
    </lineage>
</organism>
<comment type="caution">
    <text evidence="2">The sequence shown here is derived from an EMBL/GenBank/DDBJ whole genome shotgun (WGS) entry which is preliminary data.</text>
</comment>
<keyword evidence="3" id="KW-1185">Reference proteome</keyword>
<reference evidence="2" key="1">
    <citation type="submission" date="2023-08" db="EMBL/GenBank/DDBJ databases">
        <authorList>
            <person name="Chen Y."/>
            <person name="Shah S."/>
            <person name="Dougan E. K."/>
            <person name="Thang M."/>
            <person name="Chan C."/>
        </authorList>
    </citation>
    <scope>NUCLEOTIDE SEQUENCE</scope>
</reference>
<sequence length="181" mass="18437">MALAKFSEDLARALKEQGTPVAGGSEESALDSPVNSPCKPAPGRGFSFFAQLGLSSASTGCGSPPTPGLREEEETPDEGAGARFLFGGACLRPHTEGSLGARSVEERVESGRRLRQAKNRSGLEESAKGLEPGSAGPVAAAWLMRNACAALNPGLGAGSERAESDRCLAEDRPGPDGGLSG</sequence>
<feature type="region of interest" description="Disordered" evidence="1">
    <location>
        <begin position="96"/>
        <end position="134"/>
    </location>
</feature>
<feature type="region of interest" description="Disordered" evidence="1">
    <location>
        <begin position="153"/>
        <end position="181"/>
    </location>
</feature>